<evidence type="ECO:0000256" key="2">
    <source>
        <dbReference type="ARBA" id="ARBA00008936"/>
    </source>
</evidence>
<dbReference type="InterPro" id="IPR024034">
    <property type="entry name" value="ATPase_F1/V1_b/a_C"/>
</dbReference>
<dbReference type="Pfam" id="PF22919">
    <property type="entry name" value="ATP-synt_VA_C"/>
    <property type="match status" value="1"/>
</dbReference>
<feature type="binding site" evidence="13">
    <location>
        <begin position="178"/>
        <end position="185"/>
    </location>
    <ligand>
        <name>ATP</name>
        <dbReference type="ChEBI" id="CHEBI:30616"/>
    </ligand>
</feature>
<dbReference type="CDD" id="cd18110">
    <property type="entry name" value="ATP-synt_F1_beta_C"/>
    <property type="match status" value="1"/>
</dbReference>
<evidence type="ECO:0000256" key="4">
    <source>
        <dbReference type="ARBA" id="ARBA00022475"/>
    </source>
</evidence>
<evidence type="ECO:0000256" key="7">
    <source>
        <dbReference type="ARBA" id="ARBA00022840"/>
    </source>
</evidence>
<evidence type="ECO:0000256" key="10">
    <source>
        <dbReference type="ARBA" id="ARBA00023136"/>
    </source>
</evidence>
<comment type="function">
    <text evidence="13">Produces ATP from ADP in the presence of a proton gradient across the membrane. The catalytic sites are hosted primarily by the beta subunits.</text>
</comment>
<protein>
    <recommendedName>
        <fullName evidence="13">ATP synthase subunit beta</fullName>
        <ecNumber evidence="13">7.1.2.2</ecNumber>
    </recommendedName>
    <alternativeName>
        <fullName evidence="13">ATP synthase F1 sector subunit beta</fullName>
    </alternativeName>
    <alternativeName>
        <fullName evidence="13">F-ATPase subunit beta</fullName>
    </alternativeName>
</protein>
<dbReference type="PANTHER" id="PTHR15184:SF71">
    <property type="entry name" value="ATP SYNTHASE SUBUNIT BETA, MITOCHONDRIAL"/>
    <property type="match status" value="1"/>
</dbReference>
<evidence type="ECO:0000256" key="12">
    <source>
        <dbReference type="ARBA" id="ARBA00023310"/>
    </source>
</evidence>
<dbReference type="CDD" id="cd18115">
    <property type="entry name" value="ATP-synt_F1_beta_N"/>
    <property type="match status" value="1"/>
</dbReference>
<dbReference type="GO" id="GO:0046933">
    <property type="term" value="F:proton-transporting ATP synthase activity, rotational mechanism"/>
    <property type="evidence" value="ECO:0007669"/>
    <property type="project" value="UniProtKB-UniRule"/>
</dbReference>
<evidence type="ECO:0000256" key="6">
    <source>
        <dbReference type="ARBA" id="ARBA00022781"/>
    </source>
</evidence>
<dbReference type="GO" id="GO:0005886">
    <property type="term" value="C:plasma membrane"/>
    <property type="evidence" value="ECO:0007669"/>
    <property type="project" value="UniProtKB-SubCell"/>
</dbReference>
<dbReference type="FunFam" id="1.10.1140.10:FF:000005">
    <property type="entry name" value="ATP synthase subunit beta"/>
    <property type="match status" value="1"/>
</dbReference>
<keyword evidence="5 13" id="KW-0547">Nucleotide-binding</keyword>
<dbReference type="Proteomes" id="UP000235293">
    <property type="component" value="Unassembled WGS sequence"/>
</dbReference>
<dbReference type="SUPFAM" id="SSF50615">
    <property type="entry name" value="N-terminal domain of alpha and beta subunits of F1 ATP synthase"/>
    <property type="match status" value="1"/>
</dbReference>
<dbReference type="HAMAP" id="MF_01347">
    <property type="entry name" value="ATP_synth_beta_bact"/>
    <property type="match status" value="1"/>
</dbReference>
<dbReference type="PROSITE" id="PS00152">
    <property type="entry name" value="ATPASE_ALPHA_BETA"/>
    <property type="match status" value="1"/>
</dbReference>
<evidence type="ECO:0000256" key="1">
    <source>
        <dbReference type="ARBA" id="ARBA00004170"/>
    </source>
</evidence>
<comment type="caution">
    <text evidence="16">The sequence shown here is derived from an EMBL/GenBank/DDBJ whole genome shotgun (WGS) entry which is preliminary data.</text>
</comment>
<comment type="similarity">
    <text evidence="2 13">Belongs to the ATPase alpha/beta chains family.</text>
</comment>
<evidence type="ECO:0000256" key="3">
    <source>
        <dbReference type="ARBA" id="ARBA00022448"/>
    </source>
</evidence>
<keyword evidence="9 13" id="KW-0406">Ion transport</keyword>
<dbReference type="InterPro" id="IPR004100">
    <property type="entry name" value="ATPase_F1/V1/A1_a/bsu_N"/>
</dbReference>
<dbReference type="InterPro" id="IPR000194">
    <property type="entry name" value="ATPase_F1/V1/A1_a/bsu_nucl-bd"/>
</dbReference>
<dbReference type="Gene3D" id="3.40.50.300">
    <property type="entry name" value="P-loop containing nucleotide triphosphate hydrolases"/>
    <property type="match status" value="1"/>
</dbReference>
<dbReference type="Pfam" id="PF00006">
    <property type="entry name" value="ATP-synt_ab"/>
    <property type="match status" value="1"/>
</dbReference>
<dbReference type="GO" id="GO:0005524">
    <property type="term" value="F:ATP binding"/>
    <property type="evidence" value="ECO:0007669"/>
    <property type="project" value="UniProtKB-UniRule"/>
</dbReference>
<accession>A0A9X7FFP5</accession>
<reference evidence="16 17" key="1">
    <citation type="submission" date="2017-09" db="EMBL/GenBank/DDBJ databases">
        <title>Bacterial strain isolated from the female urinary microbiota.</title>
        <authorList>
            <person name="Thomas-White K."/>
            <person name="Kumar N."/>
            <person name="Forster S."/>
            <person name="Putonti C."/>
            <person name="Lawley T."/>
            <person name="Wolfe A.J."/>
        </authorList>
    </citation>
    <scope>NUCLEOTIDE SEQUENCE [LARGE SCALE GENOMIC DNA]</scope>
    <source>
        <strain evidence="16 17">UMB0411</strain>
    </source>
</reference>
<evidence type="ECO:0000313" key="16">
    <source>
        <dbReference type="EMBL" id="PMC55274.1"/>
    </source>
</evidence>
<dbReference type="InterPro" id="IPR027417">
    <property type="entry name" value="P-loop_NTPase"/>
</dbReference>
<keyword evidence="11 13" id="KW-0139">CF(1)</keyword>
<dbReference type="NCBIfam" id="TIGR01039">
    <property type="entry name" value="atpD"/>
    <property type="match status" value="1"/>
</dbReference>
<dbReference type="SUPFAM" id="SSF52540">
    <property type="entry name" value="P-loop containing nucleoside triphosphate hydrolases"/>
    <property type="match status" value="1"/>
</dbReference>
<dbReference type="Gene3D" id="1.10.1140.10">
    <property type="entry name" value="Bovine Mitochondrial F1-atpase, Atp Synthase Beta Chain, Chain D, domain 3"/>
    <property type="match status" value="1"/>
</dbReference>
<proteinExistence type="inferred from homology"/>
<feature type="domain" description="AAA+ ATPase" evidence="15">
    <location>
        <begin position="170"/>
        <end position="374"/>
    </location>
</feature>
<dbReference type="SUPFAM" id="SSF47917">
    <property type="entry name" value="C-terminal domain of alpha and beta subunits of F1 ATP synthase"/>
    <property type="match status" value="1"/>
</dbReference>
<feature type="region of interest" description="Disordered" evidence="14">
    <location>
        <begin position="1"/>
        <end position="20"/>
    </location>
</feature>
<dbReference type="InterPro" id="IPR055190">
    <property type="entry name" value="ATP-synt_VA_C"/>
</dbReference>
<gene>
    <name evidence="13 16" type="primary">atpD</name>
    <name evidence="16" type="ORF">CJ213_04050</name>
</gene>
<keyword evidence="6 13" id="KW-0375">Hydrogen ion transport</keyword>
<dbReference type="InterPro" id="IPR020003">
    <property type="entry name" value="ATPase_a/bsu_AS"/>
</dbReference>
<dbReference type="PANTHER" id="PTHR15184">
    <property type="entry name" value="ATP SYNTHASE"/>
    <property type="match status" value="1"/>
</dbReference>
<evidence type="ECO:0000259" key="15">
    <source>
        <dbReference type="SMART" id="SM00382"/>
    </source>
</evidence>
<name>A0A9X7FFP5_9BIFI</name>
<sequence length="495" mass="53951">MAENQTTAPPEAEQEVDPTAGRVTRVQGSVIDVEFPVGYLPDIYNALKVDINTVGNTEGDTVHEITLEVEQHLGDSTVRAVALKPTDGLVRGALVRDTGGPISVPVGDVTKGHVFDVTGNILNAKPGEHIEVTERWPIHRNPPAFDQLESKTQMFETGIKVIDLLTPYVQGGKIGLFGGAGVGKTVLIQEMIQRVAQNHGGVSVFAGVGERTREGNDLIGEMADAGVLEKTALVFGQMDEPPGTRLRVPLTALTMAEYFRDVQNQDVLLFIDNIFRFTQAGSEVSTLLGRMPSAVGYQPNLADEMGALQERITSTRGHSITSLQAIYVPADDYTDPAPATTFTHLDATTELSRDIAAKGIYPAVDPLTSTSRILDPRYVGQAHYDCANRVKAILQRNKELQDIIALIGIDELGEEDKTTVSRARKIEQFLGQNFYVAEKFTGRPGSYVPADETIEAFTRICDGVYDEIPEQAFSGIGGIDDLERRWHDMQQEFGA</sequence>
<evidence type="ECO:0000256" key="14">
    <source>
        <dbReference type="SAM" id="MobiDB-lite"/>
    </source>
</evidence>
<keyword evidence="7 13" id="KW-0067">ATP-binding</keyword>
<keyword evidence="3 13" id="KW-0813">Transport</keyword>
<dbReference type="CDD" id="cd01133">
    <property type="entry name" value="F1-ATPase_beta_CD"/>
    <property type="match status" value="1"/>
</dbReference>
<dbReference type="EC" id="7.1.2.2" evidence="13"/>
<dbReference type="InterPro" id="IPR036121">
    <property type="entry name" value="ATPase_F1/V1/A1_a/bsu_N_sf"/>
</dbReference>
<dbReference type="EMBL" id="PNGY01000001">
    <property type="protein sequence ID" value="PMC55274.1"/>
    <property type="molecule type" value="Genomic_DNA"/>
</dbReference>
<dbReference type="AlphaFoldDB" id="A0A9X7FFP5"/>
<dbReference type="Gene3D" id="2.40.10.170">
    <property type="match status" value="1"/>
</dbReference>
<evidence type="ECO:0000256" key="8">
    <source>
        <dbReference type="ARBA" id="ARBA00022967"/>
    </source>
</evidence>
<keyword evidence="12 13" id="KW-0066">ATP synthesis</keyword>
<organism evidence="16 17">
    <name type="scientific">Gardnerella swidsinskii</name>
    <dbReference type="NCBI Taxonomy" id="2792979"/>
    <lineage>
        <taxon>Bacteria</taxon>
        <taxon>Bacillati</taxon>
        <taxon>Actinomycetota</taxon>
        <taxon>Actinomycetes</taxon>
        <taxon>Bifidobacteriales</taxon>
        <taxon>Bifidobacteriaceae</taxon>
        <taxon>Gardnerella</taxon>
    </lineage>
</organism>
<comment type="catalytic activity">
    <reaction evidence="13">
        <text>ATP + H2O + 4 H(+)(in) = ADP + phosphate + 5 H(+)(out)</text>
        <dbReference type="Rhea" id="RHEA:57720"/>
        <dbReference type="ChEBI" id="CHEBI:15377"/>
        <dbReference type="ChEBI" id="CHEBI:15378"/>
        <dbReference type="ChEBI" id="CHEBI:30616"/>
        <dbReference type="ChEBI" id="CHEBI:43474"/>
        <dbReference type="ChEBI" id="CHEBI:456216"/>
        <dbReference type="EC" id="7.1.2.2"/>
    </reaction>
</comment>
<keyword evidence="8 13" id="KW-1278">Translocase</keyword>
<dbReference type="InterPro" id="IPR005722">
    <property type="entry name" value="ATP_synth_F1_bsu"/>
</dbReference>
<keyword evidence="4 13" id="KW-1003">Cell membrane</keyword>
<evidence type="ECO:0000256" key="13">
    <source>
        <dbReference type="HAMAP-Rule" id="MF_01347"/>
    </source>
</evidence>
<evidence type="ECO:0000256" key="5">
    <source>
        <dbReference type="ARBA" id="ARBA00022741"/>
    </source>
</evidence>
<comment type="subcellular location">
    <subcellularLocation>
        <location evidence="13">Cell membrane</location>
        <topology evidence="13">Peripheral membrane protein</topology>
    </subcellularLocation>
    <subcellularLocation>
        <location evidence="1">Membrane</location>
        <topology evidence="1">Peripheral membrane protein</topology>
    </subcellularLocation>
</comment>
<evidence type="ECO:0000256" key="11">
    <source>
        <dbReference type="ARBA" id="ARBA00023196"/>
    </source>
</evidence>
<dbReference type="SMART" id="SM00382">
    <property type="entry name" value="AAA"/>
    <property type="match status" value="1"/>
</dbReference>
<keyword evidence="10 13" id="KW-0472">Membrane</keyword>
<dbReference type="RefSeq" id="WP_004109936.1">
    <property type="nucleotide sequence ID" value="NZ_CP083176.1"/>
</dbReference>
<dbReference type="FunFam" id="3.40.50.300:FF:000004">
    <property type="entry name" value="ATP synthase subunit beta"/>
    <property type="match status" value="1"/>
</dbReference>
<evidence type="ECO:0000256" key="9">
    <source>
        <dbReference type="ARBA" id="ARBA00023065"/>
    </source>
</evidence>
<dbReference type="Pfam" id="PF02874">
    <property type="entry name" value="ATP-synt_ab_N"/>
    <property type="match status" value="1"/>
</dbReference>
<dbReference type="InterPro" id="IPR050053">
    <property type="entry name" value="ATPase_alpha/beta_chains"/>
</dbReference>
<evidence type="ECO:0000313" key="17">
    <source>
        <dbReference type="Proteomes" id="UP000235293"/>
    </source>
</evidence>
<dbReference type="InterPro" id="IPR003593">
    <property type="entry name" value="AAA+_ATPase"/>
</dbReference>
<dbReference type="GO" id="GO:0045259">
    <property type="term" value="C:proton-transporting ATP synthase complex"/>
    <property type="evidence" value="ECO:0007669"/>
    <property type="project" value="UniProtKB-KW"/>
</dbReference>